<protein>
    <recommendedName>
        <fullName evidence="6">Phosphoglycerate mutase-like protein</fullName>
    </recommendedName>
</protein>
<dbReference type="EMBL" id="OZ037948">
    <property type="protein sequence ID" value="CAL1708943.1"/>
    <property type="molecule type" value="Genomic_DNA"/>
</dbReference>
<dbReference type="Gene3D" id="3.40.50.1240">
    <property type="entry name" value="Phosphoglycerate mutase-like"/>
    <property type="match status" value="1"/>
</dbReference>
<dbReference type="InterPro" id="IPR033379">
    <property type="entry name" value="Acid_Pase_AS"/>
</dbReference>
<evidence type="ECO:0000256" key="1">
    <source>
        <dbReference type="ARBA" id="ARBA00005375"/>
    </source>
</evidence>
<dbReference type="Proteomes" id="UP001497453">
    <property type="component" value="Chromosome 5"/>
</dbReference>
<sequence length="487" mass="54795">MRYPPFCFLWFTWVLSFYSRTTATSIYTDLDSTTSYSTMASNPINSPAKATDKHKPSGWPGAHPLEVDGYPVAPPDLQLEQVHIYIRHGERTPVGVRMSAPPASIPEHWSLCNTARRFRAVVAGLPHDDMQLPIRKVVERPNGKVKEGECLLGELTDLGRQTTYDFGNALRRLYVDRLGFLPDTVHSNAEVYFRTTNMPRTTESMQQIIHGLYPVEKSAEGFVPRIRIRNGKDENLFGNTLACKRLEILQIGFAQAAAAAWNSTLEPLDKRVSKYLGGNPIRLDGKPRASGVLDTVRAAIAHGISVPPEFREKGVVDVIEKAVVQEWFADKTEEVRRLGMGRLLSDLSAKMASKVEKGDQDPMKILIHSTHDTALAGLCSTLDVYDEKWPAFSASITFELFRKRDANDLNPPSTWQTVLSPFKRHHPSEHFVRMRYQNRNLVLPICSEEGKHLPGSPEFCTLTAFRDRVRELTPVDWDLECSPAGRT</sequence>
<name>A0ABP1DPF9_9APHY</name>
<evidence type="ECO:0000256" key="3">
    <source>
        <dbReference type="SAM" id="SignalP"/>
    </source>
</evidence>
<evidence type="ECO:0008006" key="6">
    <source>
        <dbReference type="Google" id="ProtNLM"/>
    </source>
</evidence>
<dbReference type="Pfam" id="PF00328">
    <property type="entry name" value="His_Phos_2"/>
    <property type="match status" value="1"/>
</dbReference>
<dbReference type="PANTHER" id="PTHR11567">
    <property type="entry name" value="ACID PHOSPHATASE-RELATED"/>
    <property type="match status" value="1"/>
</dbReference>
<feature type="chain" id="PRO_5045202261" description="Phosphoglycerate mutase-like protein" evidence="3">
    <location>
        <begin position="24"/>
        <end position="487"/>
    </location>
</feature>
<dbReference type="CDD" id="cd07061">
    <property type="entry name" value="HP_HAP_like"/>
    <property type="match status" value="1"/>
</dbReference>
<evidence type="ECO:0000313" key="5">
    <source>
        <dbReference type="Proteomes" id="UP001497453"/>
    </source>
</evidence>
<keyword evidence="3" id="KW-0732">Signal</keyword>
<accession>A0ABP1DPF9</accession>
<comment type="similarity">
    <text evidence="1">Belongs to the histidine acid phosphatase family.</text>
</comment>
<keyword evidence="2" id="KW-0378">Hydrolase</keyword>
<dbReference type="SUPFAM" id="SSF53254">
    <property type="entry name" value="Phosphoglycerate mutase-like"/>
    <property type="match status" value="1"/>
</dbReference>
<evidence type="ECO:0000256" key="2">
    <source>
        <dbReference type="ARBA" id="ARBA00022801"/>
    </source>
</evidence>
<dbReference type="InterPro" id="IPR000560">
    <property type="entry name" value="His_Pase_clade-2"/>
</dbReference>
<reference evidence="5" key="1">
    <citation type="submission" date="2024-04" db="EMBL/GenBank/DDBJ databases">
        <authorList>
            <person name="Shaw F."/>
            <person name="Minotto A."/>
        </authorList>
    </citation>
    <scope>NUCLEOTIDE SEQUENCE [LARGE SCALE GENOMIC DNA]</scope>
</reference>
<keyword evidence="5" id="KW-1185">Reference proteome</keyword>
<dbReference type="PANTHER" id="PTHR11567:SF110">
    <property type="entry name" value="2-PHOSPHOXYLOSE PHOSPHATASE 1"/>
    <property type="match status" value="1"/>
</dbReference>
<feature type="signal peptide" evidence="3">
    <location>
        <begin position="1"/>
        <end position="23"/>
    </location>
</feature>
<dbReference type="InterPro" id="IPR050645">
    <property type="entry name" value="Histidine_acid_phosphatase"/>
</dbReference>
<gene>
    <name evidence="4" type="ORF">GFSPODELE1_LOCUS7102</name>
</gene>
<proteinExistence type="inferred from homology"/>
<evidence type="ECO:0000313" key="4">
    <source>
        <dbReference type="EMBL" id="CAL1708943.1"/>
    </source>
</evidence>
<dbReference type="InterPro" id="IPR029033">
    <property type="entry name" value="His_PPase_superfam"/>
</dbReference>
<dbReference type="PROSITE" id="PS00778">
    <property type="entry name" value="HIS_ACID_PHOSPHAT_2"/>
    <property type="match status" value="1"/>
</dbReference>
<organism evidence="4 5">
    <name type="scientific">Somion occarium</name>
    <dbReference type="NCBI Taxonomy" id="3059160"/>
    <lineage>
        <taxon>Eukaryota</taxon>
        <taxon>Fungi</taxon>
        <taxon>Dikarya</taxon>
        <taxon>Basidiomycota</taxon>
        <taxon>Agaricomycotina</taxon>
        <taxon>Agaricomycetes</taxon>
        <taxon>Polyporales</taxon>
        <taxon>Cerrenaceae</taxon>
        <taxon>Somion</taxon>
    </lineage>
</organism>